<name>A0AAD8JYD8_TARER</name>
<gene>
    <name evidence="1" type="ORF">QVD17_32436</name>
</gene>
<accession>A0AAD8JYD8</accession>
<evidence type="ECO:0000313" key="1">
    <source>
        <dbReference type="EMBL" id="KAK1411741.1"/>
    </source>
</evidence>
<sequence length="91" mass="10927">MQNHSLVWKWRWKREILTAQENNDLNHLMDRLSSVAPSGHKDEWRWGVISQHVFYSTYIKYLICDNIQVGDTRRVVVLSKRSFWLEGEVKP</sequence>
<protein>
    <submittedName>
        <fullName evidence="1">Uncharacterized protein</fullName>
    </submittedName>
</protein>
<evidence type="ECO:0000313" key="2">
    <source>
        <dbReference type="Proteomes" id="UP001229421"/>
    </source>
</evidence>
<dbReference type="AlphaFoldDB" id="A0AAD8JYD8"/>
<proteinExistence type="predicted"/>
<keyword evidence="2" id="KW-1185">Reference proteome</keyword>
<dbReference type="Proteomes" id="UP001229421">
    <property type="component" value="Unassembled WGS sequence"/>
</dbReference>
<comment type="caution">
    <text evidence="1">The sequence shown here is derived from an EMBL/GenBank/DDBJ whole genome shotgun (WGS) entry which is preliminary data.</text>
</comment>
<dbReference type="EMBL" id="JAUHHV010000009">
    <property type="protein sequence ID" value="KAK1411741.1"/>
    <property type="molecule type" value="Genomic_DNA"/>
</dbReference>
<organism evidence="1 2">
    <name type="scientific">Tagetes erecta</name>
    <name type="common">African marigold</name>
    <dbReference type="NCBI Taxonomy" id="13708"/>
    <lineage>
        <taxon>Eukaryota</taxon>
        <taxon>Viridiplantae</taxon>
        <taxon>Streptophyta</taxon>
        <taxon>Embryophyta</taxon>
        <taxon>Tracheophyta</taxon>
        <taxon>Spermatophyta</taxon>
        <taxon>Magnoliopsida</taxon>
        <taxon>eudicotyledons</taxon>
        <taxon>Gunneridae</taxon>
        <taxon>Pentapetalae</taxon>
        <taxon>asterids</taxon>
        <taxon>campanulids</taxon>
        <taxon>Asterales</taxon>
        <taxon>Asteraceae</taxon>
        <taxon>Asteroideae</taxon>
        <taxon>Heliantheae alliance</taxon>
        <taxon>Tageteae</taxon>
        <taxon>Tagetes</taxon>
    </lineage>
</organism>
<reference evidence="1" key="1">
    <citation type="journal article" date="2023" name="bioRxiv">
        <title>Improved chromosome-level genome assembly for marigold (Tagetes erecta).</title>
        <authorList>
            <person name="Jiang F."/>
            <person name="Yuan L."/>
            <person name="Wang S."/>
            <person name="Wang H."/>
            <person name="Xu D."/>
            <person name="Wang A."/>
            <person name="Fan W."/>
        </authorList>
    </citation>
    <scope>NUCLEOTIDE SEQUENCE</scope>
    <source>
        <strain evidence="1">WSJ</strain>
        <tissue evidence="1">Leaf</tissue>
    </source>
</reference>